<feature type="region of interest" description="Disordered" evidence="1">
    <location>
        <begin position="1"/>
        <end position="20"/>
    </location>
</feature>
<dbReference type="Proteomes" id="UP001172101">
    <property type="component" value="Unassembled WGS sequence"/>
</dbReference>
<dbReference type="EMBL" id="JAUIRO010000006">
    <property type="protein sequence ID" value="KAK0709228.1"/>
    <property type="molecule type" value="Genomic_DNA"/>
</dbReference>
<feature type="region of interest" description="Disordered" evidence="1">
    <location>
        <begin position="42"/>
        <end position="143"/>
    </location>
</feature>
<keyword evidence="3" id="KW-1185">Reference proteome</keyword>
<organism evidence="2 3">
    <name type="scientific">Lasiosphaeria miniovina</name>
    <dbReference type="NCBI Taxonomy" id="1954250"/>
    <lineage>
        <taxon>Eukaryota</taxon>
        <taxon>Fungi</taxon>
        <taxon>Dikarya</taxon>
        <taxon>Ascomycota</taxon>
        <taxon>Pezizomycotina</taxon>
        <taxon>Sordariomycetes</taxon>
        <taxon>Sordariomycetidae</taxon>
        <taxon>Sordariales</taxon>
        <taxon>Lasiosphaeriaceae</taxon>
        <taxon>Lasiosphaeria</taxon>
    </lineage>
</organism>
<dbReference type="AlphaFoldDB" id="A0AA40A4X5"/>
<name>A0AA40A4X5_9PEZI</name>
<protein>
    <submittedName>
        <fullName evidence="2">Uncharacterized protein</fullName>
    </submittedName>
</protein>
<sequence length="281" mass="31520">AVAAMPHLSPSDRPLSRVSLAPSDTTYHSFHEVELYEPNLVPAPTPGPAVRNSPVFPASKENDMSVAPEMSRQDSGYGSISRQDSPSSHRRMSTTSASSSAHRRRTRPCVQRSTKSGPVSYLPRNSRRQSISTRPAYQSRQSEPITFFHFPHFTTAEPPVDETEMTDNARRAPDFTGGPNCPSSSETSAYPLPPQTTHYWTSDQTRRLEYAAIDAARKGVRGWVMRHVVPDCFVPKSKRHMGFEDDRGSVVRYRLELDAEDGPEKSGKRGKGWWVSMRNFR</sequence>
<feature type="non-terminal residue" evidence="2">
    <location>
        <position position="1"/>
    </location>
</feature>
<proteinExistence type="predicted"/>
<accession>A0AA40A4X5</accession>
<dbReference type="GeneID" id="85321672"/>
<dbReference type="RefSeq" id="XP_060292532.1">
    <property type="nucleotide sequence ID" value="XM_060438402.1"/>
</dbReference>
<feature type="compositionally biased region" description="Polar residues" evidence="1">
    <location>
        <begin position="128"/>
        <end position="142"/>
    </location>
</feature>
<evidence type="ECO:0000313" key="2">
    <source>
        <dbReference type="EMBL" id="KAK0709228.1"/>
    </source>
</evidence>
<evidence type="ECO:0000256" key="1">
    <source>
        <dbReference type="SAM" id="MobiDB-lite"/>
    </source>
</evidence>
<comment type="caution">
    <text evidence="2">The sequence shown here is derived from an EMBL/GenBank/DDBJ whole genome shotgun (WGS) entry which is preliminary data.</text>
</comment>
<feature type="region of interest" description="Disordered" evidence="1">
    <location>
        <begin position="175"/>
        <end position="194"/>
    </location>
</feature>
<reference evidence="2" key="1">
    <citation type="submission" date="2023-06" db="EMBL/GenBank/DDBJ databases">
        <title>Genome-scale phylogeny and comparative genomics of the fungal order Sordariales.</title>
        <authorList>
            <consortium name="Lawrence Berkeley National Laboratory"/>
            <person name="Hensen N."/>
            <person name="Bonometti L."/>
            <person name="Westerberg I."/>
            <person name="Brannstrom I.O."/>
            <person name="Guillou S."/>
            <person name="Cros-Aarteil S."/>
            <person name="Calhoun S."/>
            <person name="Haridas S."/>
            <person name="Kuo A."/>
            <person name="Mondo S."/>
            <person name="Pangilinan J."/>
            <person name="Riley R."/>
            <person name="LaButti K."/>
            <person name="Andreopoulos B."/>
            <person name="Lipzen A."/>
            <person name="Chen C."/>
            <person name="Yanf M."/>
            <person name="Daum C."/>
            <person name="Ng V."/>
            <person name="Clum A."/>
            <person name="Steindorff A."/>
            <person name="Ohm R."/>
            <person name="Martin F."/>
            <person name="Silar P."/>
            <person name="Natvig D."/>
            <person name="Lalanne C."/>
            <person name="Gautier V."/>
            <person name="Ament-velasquez S.L."/>
            <person name="Kruys A."/>
            <person name="Hutchinson M.I."/>
            <person name="Powell A.J."/>
            <person name="Barry K."/>
            <person name="Miller A.N."/>
            <person name="Grigoriev I.V."/>
            <person name="Debuchy R."/>
            <person name="Gladieux P."/>
            <person name="Thoren M.H."/>
            <person name="Johannesson H."/>
        </authorList>
    </citation>
    <scope>NUCLEOTIDE SEQUENCE</scope>
    <source>
        <strain evidence="2">SMH2392-1A</strain>
    </source>
</reference>
<evidence type="ECO:0000313" key="3">
    <source>
        <dbReference type="Proteomes" id="UP001172101"/>
    </source>
</evidence>
<gene>
    <name evidence="2" type="ORF">B0T26DRAFT_652833</name>
</gene>
<feature type="compositionally biased region" description="Polar residues" evidence="1">
    <location>
        <begin position="73"/>
        <end position="86"/>
    </location>
</feature>